<keyword evidence="4" id="KW-0736">Signalosome</keyword>
<sequence length="241" mass="27998">MEIQSSNQIQDTIHNLYTLVKNSPDDHHQHIEVSQNLVNLYNDYEISSPGQLSLSDYSQFMISHFLVFDTNNARYLWKRIPSNLKEKEALTNTQLIELWEIGRSLTKQQYQNAFKLIDLLVNSLQQDSEQNGSMLKLLEILSTLLREHLIIMIRKAYATIEKGKLKALLGLQHYSQQQFGDYIAKKGMSLSLKDSGFVLPGHNQVSARNKKHFELNEDRVEQLAQVVQFLEQQKYDFNNVN</sequence>
<dbReference type="PANTHER" id="PTHR13339:SF0">
    <property type="entry name" value="COP9 SIGNALOSOME COMPLEX SUBUNIT 8"/>
    <property type="match status" value="1"/>
</dbReference>
<proteinExistence type="predicted"/>
<dbReference type="InterPro" id="IPR033205">
    <property type="entry name" value="COP9_CSN8"/>
</dbReference>
<dbReference type="OrthoDB" id="5351233at2759"/>
<evidence type="ECO:0000259" key="6">
    <source>
        <dbReference type="Pfam" id="PF10075"/>
    </source>
</evidence>
<dbReference type="InParanoid" id="A0A078AFB9"/>
<gene>
    <name evidence="7" type="primary">Contig14175.g15105</name>
    <name evidence="7" type="ORF">STYLEM_9945</name>
</gene>
<dbReference type="AlphaFoldDB" id="A0A078AFB9"/>
<evidence type="ECO:0000256" key="3">
    <source>
        <dbReference type="ARBA" id="ARBA00022490"/>
    </source>
</evidence>
<accession>A0A078AFB9</accession>
<evidence type="ECO:0000256" key="5">
    <source>
        <dbReference type="ARBA" id="ARBA00023242"/>
    </source>
</evidence>
<dbReference type="GO" id="GO:0008180">
    <property type="term" value="C:COP9 signalosome"/>
    <property type="evidence" value="ECO:0007669"/>
    <property type="project" value="UniProtKB-KW"/>
</dbReference>
<feature type="domain" description="CSN8/PSMD8/EIF3K" evidence="6">
    <location>
        <begin position="57"/>
        <end position="187"/>
    </location>
</feature>
<dbReference type="GO" id="GO:0010387">
    <property type="term" value="P:COP9 signalosome assembly"/>
    <property type="evidence" value="ECO:0007669"/>
    <property type="project" value="InterPro"/>
</dbReference>
<dbReference type="Proteomes" id="UP000039865">
    <property type="component" value="Unassembled WGS sequence"/>
</dbReference>
<keyword evidence="8" id="KW-1185">Reference proteome</keyword>
<evidence type="ECO:0000256" key="2">
    <source>
        <dbReference type="ARBA" id="ARBA00004496"/>
    </source>
</evidence>
<dbReference type="GO" id="GO:0000338">
    <property type="term" value="P:protein deneddylation"/>
    <property type="evidence" value="ECO:0007669"/>
    <property type="project" value="InterPro"/>
</dbReference>
<reference evidence="7 8" key="1">
    <citation type="submission" date="2014-06" db="EMBL/GenBank/DDBJ databases">
        <authorList>
            <person name="Swart Estienne"/>
        </authorList>
    </citation>
    <scope>NUCLEOTIDE SEQUENCE [LARGE SCALE GENOMIC DNA]</scope>
    <source>
        <strain evidence="7 8">130c</strain>
    </source>
</reference>
<evidence type="ECO:0000313" key="7">
    <source>
        <dbReference type="EMBL" id="CDW80939.1"/>
    </source>
</evidence>
<evidence type="ECO:0000256" key="4">
    <source>
        <dbReference type="ARBA" id="ARBA00022790"/>
    </source>
</evidence>
<dbReference type="Pfam" id="PF10075">
    <property type="entry name" value="CSN8_PSD8_EIF3K"/>
    <property type="match status" value="1"/>
</dbReference>
<evidence type="ECO:0000256" key="1">
    <source>
        <dbReference type="ARBA" id="ARBA00004123"/>
    </source>
</evidence>
<keyword evidence="3" id="KW-0963">Cytoplasm</keyword>
<organism evidence="7 8">
    <name type="scientific">Stylonychia lemnae</name>
    <name type="common">Ciliate</name>
    <dbReference type="NCBI Taxonomy" id="5949"/>
    <lineage>
        <taxon>Eukaryota</taxon>
        <taxon>Sar</taxon>
        <taxon>Alveolata</taxon>
        <taxon>Ciliophora</taxon>
        <taxon>Intramacronucleata</taxon>
        <taxon>Spirotrichea</taxon>
        <taxon>Stichotrichia</taxon>
        <taxon>Sporadotrichida</taxon>
        <taxon>Oxytrichidae</taxon>
        <taxon>Stylonychinae</taxon>
        <taxon>Stylonychia</taxon>
    </lineage>
</organism>
<evidence type="ECO:0000313" key="8">
    <source>
        <dbReference type="Proteomes" id="UP000039865"/>
    </source>
</evidence>
<dbReference type="EMBL" id="CCKQ01009452">
    <property type="protein sequence ID" value="CDW80939.1"/>
    <property type="molecule type" value="Genomic_DNA"/>
</dbReference>
<name>A0A078AFB9_STYLE</name>
<dbReference type="PANTHER" id="PTHR13339">
    <property type="entry name" value="COP9 SIGNALOSOME COMPLEX SUBUNIT 8"/>
    <property type="match status" value="1"/>
</dbReference>
<dbReference type="GO" id="GO:0005737">
    <property type="term" value="C:cytoplasm"/>
    <property type="evidence" value="ECO:0007669"/>
    <property type="project" value="UniProtKB-SubCell"/>
</dbReference>
<dbReference type="InterPro" id="IPR033464">
    <property type="entry name" value="CSN8_PSD8_EIF3K"/>
</dbReference>
<protein>
    <submittedName>
        <fullName evidence="7">Cop9 signalosome complex subunit 8-like</fullName>
    </submittedName>
</protein>
<comment type="subcellular location">
    <subcellularLocation>
        <location evidence="2">Cytoplasm</location>
    </subcellularLocation>
    <subcellularLocation>
        <location evidence="1">Nucleus</location>
    </subcellularLocation>
</comment>
<keyword evidence="5" id="KW-0539">Nucleus</keyword>